<reference evidence="2 3" key="1">
    <citation type="journal article" date="2021" name="Sci. Rep.">
        <title>Genome sequencing of the multicellular alga Astrephomene provides insights into convergent evolution of germ-soma differentiation.</title>
        <authorList>
            <person name="Yamashita S."/>
            <person name="Yamamoto K."/>
            <person name="Matsuzaki R."/>
            <person name="Suzuki S."/>
            <person name="Yamaguchi H."/>
            <person name="Hirooka S."/>
            <person name="Minakuchi Y."/>
            <person name="Miyagishima S."/>
            <person name="Kawachi M."/>
            <person name="Toyoda A."/>
            <person name="Nozaki H."/>
        </authorList>
    </citation>
    <scope>NUCLEOTIDE SEQUENCE [LARGE SCALE GENOMIC DNA]</scope>
    <source>
        <strain evidence="2 3">NIES-4017</strain>
    </source>
</reference>
<evidence type="ECO:0000313" key="2">
    <source>
        <dbReference type="EMBL" id="GFR45047.1"/>
    </source>
</evidence>
<feature type="compositionally biased region" description="Low complexity" evidence="1">
    <location>
        <begin position="48"/>
        <end position="62"/>
    </location>
</feature>
<protein>
    <submittedName>
        <fullName evidence="2">Uncharacterized protein</fullName>
    </submittedName>
</protein>
<name>A0AAD3DQF1_9CHLO</name>
<feature type="region of interest" description="Disordered" evidence="1">
    <location>
        <begin position="515"/>
        <end position="538"/>
    </location>
</feature>
<feature type="region of interest" description="Disordered" evidence="1">
    <location>
        <begin position="552"/>
        <end position="583"/>
    </location>
</feature>
<organism evidence="2 3">
    <name type="scientific">Astrephomene gubernaculifera</name>
    <dbReference type="NCBI Taxonomy" id="47775"/>
    <lineage>
        <taxon>Eukaryota</taxon>
        <taxon>Viridiplantae</taxon>
        <taxon>Chlorophyta</taxon>
        <taxon>core chlorophytes</taxon>
        <taxon>Chlorophyceae</taxon>
        <taxon>CS clade</taxon>
        <taxon>Chlamydomonadales</taxon>
        <taxon>Astrephomenaceae</taxon>
        <taxon>Astrephomene</taxon>
    </lineage>
</organism>
<proteinExistence type="predicted"/>
<sequence length="768" mass="80350">MHLTSVASGSGANANHQTAPTDDSAAWIPLPLGRKCSKAEVVISRSRGSSHGGAAAPAWSHSVTTGGGGNHARARRGSSLHELVAERGSAEGMKAVRLARLGTLQLRKSDVMAAAPILARRWATDTGFPAHAEGGDCDEDGAQGFESTFGMADAADQRPSHAESQVVFGVTADEFMYEYGGRGQIPAAVVAEPSQRQDLAEHFARALLEEDSLEQPQCCRRQPDLEGAAVAHGPPDHLHYDPWVIRTTPPQPPLPEATITLTNTSEIAEPHPLSHQERNPLPDAAEQEPDAAVAAAARHPAPTYYTMSSYAVTFPSPAPAPAALPPHESQLYPCGRQECAGRPSSSSGLSLSMHQIADLGALVSSEGCATATVGGATEDSASAAALIPQPYCDGNMTLPLYSPRKAPAASGGSIIRSNVAAETGNTRPDKAGSNAPYLARMPGLGLGPQQRAIQAAFPKHVQSGPEMPQHGRQLSSFEREAAAKNISGACSTPCAAHNMAEGAPSLLDKHVKDTRRRPSMTMASSRECPYDGHAEATGEPSRLRSFFTKVTHGSPGWLQHKQQHPPPAEPQPPQPCPERAAAAPLRSPTAPLLVLRGLRIRCAAVEGSFLQDGSINAESLYRNQHGGKPYSRLTKLCRSALMGQVLCSWGVAKQVQKAAAAGNPGAQQLRLLPQPAADSRKRAAAAAKMHCDTDALAAAAAAVAVSAVADSEEEGVALTRGWTRSSTKASVTEALPELRKADVWVCSWAPGAAATAGVEGLPDSARVQ</sequence>
<accession>A0AAD3DQF1</accession>
<keyword evidence="3" id="KW-1185">Reference proteome</keyword>
<feature type="region of interest" description="Disordered" evidence="1">
    <location>
        <begin position="48"/>
        <end position="74"/>
    </location>
</feature>
<dbReference type="AlphaFoldDB" id="A0AAD3DQF1"/>
<feature type="compositionally biased region" description="Pro residues" evidence="1">
    <location>
        <begin position="564"/>
        <end position="576"/>
    </location>
</feature>
<dbReference type="EMBL" id="BMAR01000009">
    <property type="protein sequence ID" value="GFR45047.1"/>
    <property type="molecule type" value="Genomic_DNA"/>
</dbReference>
<feature type="compositionally biased region" description="Polar residues" evidence="1">
    <location>
        <begin position="1"/>
        <end position="21"/>
    </location>
</feature>
<dbReference type="Proteomes" id="UP001054857">
    <property type="component" value="Unassembled WGS sequence"/>
</dbReference>
<comment type="caution">
    <text evidence="2">The sequence shown here is derived from an EMBL/GenBank/DDBJ whole genome shotgun (WGS) entry which is preliminary data.</text>
</comment>
<feature type="region of interest" description="Disordered" evidence="1">
    <location>
        <begin position="1"/>
        <end position="26"/>
    </location>
</feature>
<gene>
    <name evidence="2" type="ORF">Agub_g6418</name>
</gene>
<evidence type="ECO:0000256" key="1">
    <source>
        <dbReference type="SAM" id="MobiDB-lite"/>
    </source>
</evidence>
<evidence type="ECO:0000313" key="3">
    <source>
        <dbReference type="Proteomes" id="UP001054857"/>
    </source>
</evidence>